<keyword evidence="3" id="KW-1185">Reference proteome</keyword>
<sequence length="396" mass="43967">MIEKRLVFVFPGFEPMLATAHMERFRRAAERSASIWAAELRLDQAKPSASAPADTLFPSLHATLGGTGWRTETELIFCEWGDLIFAYRSRPAIERLSRGLLALTDFLVTGTVFHYCRVSWRYAFFFAFPIVVITAALLIGWLVHTALTALLAGTAGSAIGSVLGFVAALAWLFLAERRWHLLTAMDDWALARDLCRERNPALSARIERQAEEIAALAAASEAGEIVVAAHSLGASFAVLALDRALADGHLESRQWHILTVGSSLLKTALHPAARTQRAAVRRLVADHRIAWTDCQGLSDPINFYNSNPATSLGLRQGRTPLVVRVHFRRLVSPPTYRRIKRDFFRLHRQFVLAVERRCPYSFHMLLLGPRPLADFAATKSVDVPPLAPSAREGVRA</sequence>
<name>A0A9X2KGM1_9HYPH</name>
<accession>A0A9X2KGM1</accession>
<feature type="transmembrane region" description="Helical" evidence="1">
    <location>
        <begin position="149"/>
        <end position="175"/>
    </location>
</feature>
<evidence type="ECO:0000313" key="2">
    <source>
        <dbReference type="EMBL" id="MCP3056606.1"/>
    </source>
</evidence>
<organism evidence="2 3">
    <name type="scientific">Aurantimonas marianensis</name>
    <dbReference type="NCBI Taxonomy" id="2920428"/>
    <lineage>
        <taxon>Bacteria</taxon>
        <taxon>Pseudomonadati</taxon>
        <taxon>Pseudomonadota</taxon>
        <taxon>Alphaproteobacteria</taxon>
        <taxon>Hyphomicrobiales</taxon>
        <taxon>Aurantimonadaceae</taxon>
        <taxon>Aurantimonas</taxon>
    </lineage>
</organism>
<keyword evidence="1" id="KW-1133">Transmembrane helix</keyword>
<comment type="caution">
    <text evidence="2">The sequence shown here is derived from an EMBL/GenBank/DDBJ whole genome shotgun (WGS) entry which is preliminary data.</text>
</comment>
<gene>
    <name evidence="2" type="ORF">MJ956_15835</name>
</gene>
<keyword evidence="1" id="KW-0812">Transmembrane</keyword>
<keyword evidence="1" id="KW-0472">Membrane</keyword>
<dbReference type="AlphaFoldDB" id="A0A9X2KGM1"/>
<protein>
    <submittedName>
        <fullName evidence="2">Uncharacterized protein</fullName>
    </submittedName>
</protein>
<evidence type="ECO:0000256" key="1">
    <source>
        <dbReference type="SAM" id="Phobius"/>
    </source>
</evidence>
<proteinExistence type="predicted"/>
<dbReference type="RefSeq" id="WP_253965410.1">
    <property type="nucleotide sequence ID" value="NZ_JALHBS010000103.1"/>
</dbReference>
<evidence type="ECO:0000313" key="3">
    <source>
        <dbReference type="Proteomes" id="UP001155220"/>
    </source>
</evidence>
<feature type="transmembrane region" description="Helical" evidence="1">
    <location>
        <begin position="122"/>
        <end position="143"/>
    </location>
</feature>
<dbReference type="Proteomes" id="UP001155220">
    <property type="component" value="Unassembled WGS sequence"/>
</dbReference>
<dbReference type="EMBL" id="JALHBS010000103">
    <property type="protein sequence ID" value="MCP3056606.1"/>
    <property type="molecule type" value="Genomic_DNA"/>
</dbReference>
<reference evidence="2" key="1">
    <citation type="submission" date="2022-03" db="EMBL/GenBank/DDBJ databases">
        <title>Aurantimonas Liuensis sp. Nov., isolated from the hadal seawater of the Mariana Trench.</title>
        <authorList>
            <person name="Liu R."/>
        </authorList>
    </citation>
    <scope>NUCLEOTIDE SEQUENCE</scope>
    <source>
        <strain evidence="2">LRZ36</strain>
    </source>
</reference>